<protein>
    <submittedName>
        <fullName evidence="1">Uncharacterized protein</fullName>
    </submittedName>
</protein>
<proteinExistence type="predicted"/>
<evidence type="ECO:0000313" key="2">
    <source>
        <dbReference type="Proteomes" id="UP000176186"/>
    </source>
</evidence>
<name>A0A1F6BEE7_9BACT</name>
<dbReference type="Proteomes" id="UP000176186">
    <property type="component" value="Unassembled WGS sequence"/>
</dbReference>
<gene>
    <name evidence="1" type="ORF">A2363_02800</name>
</gene>
<dbReference type="STRING" id="1798401.A2363_02800"/>
<reference evidence="1 2" key="1">
    <citation type="journal article" date="2016" name="Nat. Commun.">
        <title>Thousands of microbial genomes shed light on interconnected biogeochemical processes in an aquifer system.</title>
        <authorList>
            <person name="Anantharaman K."/>
            <person name="Brown C.T."/>
            <person name="Hug L.A."/>
            <person name="Sharon I."/>
            <person name="Castelle C.J."/>
            <person name="Probst A.J."/>
            <person name="Thomas B.C."/>
            <person name="Singh A."/>
            <person name="Wilkins M.J."/>
            <person name="Karaoz U."/>
            <person name="Brodie E.L."/>
            <person name="Williams K.H."/>
            <person name="Hubbard S.S."/>
            <person name="Banfield J.F."/>
        </authorList>
    </citation>
    <scope>NUCLEOTIDE SEQUENCE [LARGE SCALE GENOMIC DNA]</scope>
</reference>
<dbReference type="EMBL" id="MFKE01000016">
    <property type="protein sequence ID" value="OGG35316.1"/>
    <property type="molecule type" value="Genomic_DNA"/>
</dbReference>
<comment type="caution">
    <text evidence="1">The sequence shown here is derived from an EMBL/GenBank/DDBJ whole genome shotgun (WGS) entry which is preliminary data.</text>
</comment>
<accession>A0A1F6BEE7</accession>
<dbReference type="AlphaFoldDB" id="A0A1F6BEE7"/>
<evidence type="ECO:0000313" key="1">
    <source>
        <dbReference type="EMBL" id="OGG35316.1"/>
    </source>
</evidence>
<sequence>MEENVIQDALRLAKNILKSLLPNKKRDIVNIAFHDKDTFYLEEYASIPQSFGYKLDNTIIFLEQNGVIEGKTIGWWYVGIMKMSSYLRRNLPDDLSMDDNISEIAREKGFIDKDEAIQYYYNVSKKDDRPKIDRQAAVLINKKALEEFCKKFTNNIQIPEGMGYLYNNGQLFFRLVDGSIDSFNFSGAKISRKVFETFFNLWRKDGVGTYKKNEIIKEYKKFFNNEDISANRIGEIVSNIRPSIIKPKVLISDRIEWRFDRKNDQWIFKISPMSH</sequence>
<organism evidence="1 2">
    <name type="scientific">Candidatus Gottesmanbacteria bacterium RIFOXYB1_FULL_47_11</name>
    <dbReference type="NCBI Taxonomy" id="1798401"/>
    <lineage>
        <taxon>Bacteria</taxon>
        <taxon>Candidatus Gottesmaniibacteriota</taxon>
    </lineage>
</organism>